<dbReference type="OrthoDB" id="91389at2759"/>
<name>A0A080ZJQ5_PHYNI</name>
<dbReference type="Proteomes" id="UP000028582">
    <property type="component" value="Unassembled WGS sequence"/>
</dbReference>
<evidence type="ECO:0000313" key="2">
    <source>
        <dbReference type="Proteomes" id="UP000028582"/>
    </source>
</evidence>
<sequence>MLPKLSDNWGSNLQLLVPVMTTPSVVSTRRNALLELKKIDAVQVHYAGKAKKHYFIVEIFADSSSFDRADSEVEQDDARLRRPTIRIERTWLEFVDLRSKVYKIVRDAHRVEPCAFCTGFMDQVVFGANPNGVLVSLLGGKRLERTLAKFVDEVLSLTMRHTAIDARGCCAGQTTVPQVVHAFLFK</sequence>
<dbReference type="AlphaFoldDB" id="A0A080ZJQ5"/>
<proteinExistence type="predicted"/>
<organism evidence="1 2">
    <name type="scientific">Phytophthora nicotianae P1976</name>
    <dbReference type="NCBI Taxonomy" id="1317066"/>
    <lineage>
        <taxon>Eukaryota</taxon>
        <taxon>Sar</taxon>
        <taxon>Stramenopiles</taxon>
        <taxon>Oomycota</taxon>
        <taxon>Peronosporomycetes</taxon>
        <taxon>Peronosporales</taxon>
        <taxon>Peronosporaceae</taxon>
        <taxon>Phytophthora</taxon>
    </lineage>
</organism>
<protein>
    <submittedName>
        <fullName evidence="1">Uncharacterized protein</fullName>
    </submittedName>
</protein>
<gene>
    <name evidence="1" type="ORF">F444_16089</name>
</gene>
<dbReference type="EMBL" id="ANJA01002982">
    <property type="protein sequence ID" value="ETO66866.1"/>
    <property type="molecule type" value="Genomic_DNA"/>
</dbReference>
<comment type="caution">
    <text evidence="1">The sequence shown here is derived from an EMBL/GenBank/DDBJ whole genome shotgun (WGS) entry which is preliminary data.</text>
</comment>
<accession>A0A080ZJQ5</accession>
<evidence type="ECO:0000313" key="1">
    <source>
        <dbReference type="EMBL" id="ETO66866.1"/>
    </source>
</evidence>
<reference evidence="1 2" key="1">
    <citation type="submission" date="2013-11" db="EMBL/GenBank/DDBJ databases">
        <title>The Genome Sequence of Phytophthora parasitica P1976.</title>
        <authorList>
            <consortium name="The Broad Institute Genomics Platform"/>
            <person name="Russ C."/>
            <person name="Tyler B."/>
            <person name="Panabieres F."/>
            <person name="Shan W."/>
            <person name="Tripathy S."/>
            <person name="Grunwald N."/>
            <person name="Machado M."/>
            <person name="Johnson C.S."/>
            <person name="Walker B."/>
            <person name="Young S."/>
            <person name="Zeng Q."/>
            <person name="Gargeya S."/>
            <person name="Fitzgerald M."/>
            <person name="Haas B."/>
            <person name="Abouelleil A."/>
            <person name="Allen A.W."/>
            <person name="Alvarado L."/>
            <person name="Arachchi H.M."/>
            <person name="Berlin A.M."/>
            <person name="Chapman S.B."/>
            <person name="Gainer-Dewar J."/>
            <person name="Goldberg J."/>
            <person name="Griggs A."/>
            <person name="Gujja S."/>
            <person name="Hansen M."/>
            <person name="Howarth C."/>
            <person name="Imamovic A."/>
            <person name="Ireland A."/>
            <person name="Larimer J."/>
            <person name="McCowan C."/>
            <person name="Murphy C."/>
            <person name="Pearson M."/>
            <person name="Poon T.W."/>
            <person name="Priest M."/>
            <person name="Roberts A."/>
            <person name="Saif S."/>
            <person name="Shea T."/>
            <person name="Sisk P."/>
            <person name="Sykes S."/>
            <person name="Wortman J."/>
            <person name="Nusbaum C."/>
            <person name="Birren B."/>
        </authorList>
    </citation>
    <scope>NUCLEOTIDE SEQUENCE [LARGE SCALE GENOMIC DNA]</scope>
    <source>
        <strain evidence="1 2">P1976</strain>
    </source>
</reference>